<dbReference type="Proteomes" id="UP000074108">
    <property type="component" value="Unassembled WGS sequence"/>
</dbReference>
<protein>
    <recommendedName>
        <fullName evidence="3">Glycine zipper domain-containing protein</fullName>
    </recommendedName>
</protein>
<dbReference type="PATRIC" id="fig|1150625.3.peg.80"/>
<proteinExistence type="predicted"/>
<evidence type="ECO:0008006" key="3">
    <source>
        <dbReference type="Google" id="ProtNLM"/>
    </source>
</evidence>
<sequence length="436" mass="46991">MLGASIYETSLKYADDVRILGTRGHGVAAERANHIIDRMMGKRATLEGDDNSKNGADRIVGNDYIQTKYCRTGGECISECFEDGKFRYEHNGKPMKIEVPKDKYDAAVKSLQDRIERGDMKDLGITDPEAAKDIIKKGNISYKTARRIAKAGTIEGIMYDAGTGVVHATQAFGISVTISFAQSMWRGERVEDALSDALETGGKIFGASLVTHIATKQIGRTVVEKSLRPMTDYVTKEMLGSKASAKIVNTFLRKSGQKAIHGAAATNQLSKVLRGNIVTMAVTTAVMSSGHIYDAVEGRISGKQLFKNISTVGAGVGGAAMGASMGSAVPVVGTIIGGMVGGILGGKASKKALDSLIEDDAVSLFEILKEVFTESISELELDREELNFIMDYIFDGKELPKTLKKIHAASDRTAYIENMLDPYIDAILKSRPMIVA</sequence>
<dbReference type="EMBL" id="LDYG01000001">
    <property type="protein sequence ID" value="KUP09489.1"/>
    <property type="molecule type" value="Genomic_DNA"/>
</dbReference>
<evidence type="ECO:0000313" key="1">
    <source>
        <dbReference type="EMBL" id="KUP09489.1"/>
    </source>
</evidence>
<keyword evidence="2" id="KW-1185">Reference proteome</keyword>
<name>A0A147KCV8_9BACI</name>
<dbReference type="STRING" id="1150625.Q75_00385"/>
<accession>A0A147KCV8</accession>
<organism evidence="1 2">
    <name type="scientific">Bacillus coahuilensis p1.1.43</name>
    <dbReference type="NCBI Taxonomy" id="1150625"/>
    <lineage>
        <taxon>Bacteria</taxon>
        <taxon>Bacillati</taxon>
        <taxon>Bacillota</taxon>
        <taxon>Bacilli</taxon>
        <taxon>Bacillales</taxon>
        <taxon>Bacillaceae</taxon>
        <taxon>Bacillus</taxon>
    </lineage>
</organism>
<evidence type="ECO:0000313" key="2">
    <source>
        <dbReference type="Proteomes" id="UP000074108"/>
    </source>
</evidence>
<gene>
    <name evidence="1" type="ORF">Q75_00385</name>
</gene>
<comment type="caution">
    <text evidence="1">The sequence shown here is derived from an EMBL/GenBank/DDBJ whole genome shotgun (WGS) entry which is preliminary data.</text>
</comment>
<reference evidence="1 2" key="1">
    <citation type="journal article" date="2016" name="Front. Microbiol.">
        <title>Microevolution Analysis of Bacillus coahuilensis Unveils Differences in Phosphorus Acquisition Strategies and Their Regulation.</title>
        <authorList>
            <person name="Gomez-Lunar Z."/>
            <person name="Hernandez-Gonzalez I."/>
            <person name="Rodriguez-Torres M.D."/>
            <person name="Souza V."/>
            <person name="Olmedo-Alvarez G."/>
        </authorList>
    </citation>
    <scope>NUCLEOTIDE SEQUENCE [LARGE SCALE GENOMIC DNA]</scope>
    <source>
        <strain evidence="2">p1.1.43</strain>
    </source>
</reference>
<dbReference type="AlphaFoldDB" id="A0A147KCV8"/>